<feature type="transmembrane region" description="Helical" evidence="7">
    <location>
        <begin position="158"/>
        <end position="180"/>
    </location>
</feature>
<dbReference type="InterPro" id="IPR004680">
    <property type="entry name" value="Cit_transptr-like_dom"/>
</dbReference>
<feature type="transmembrane region" description="Helical" evidence="7">
    <location>
        <begin position="201"/>
        <end position="231"/>
    </location>
</feature>
<dbReference type="KEGG" id="vfa:MM35RIKEN_14590"/>
<dbReference type="Pfam" id="PF03600">
    <property type="entry name" value="CitMHS"/>
    <property type="match status" value="1"/>
</dbReference>
<protein>
    <submittedName>
        <fullName evidence="9">Citrate transporter</fullName>
    </submittedName>
</protein>
<keyword evidence="9" id="KW-0614">Plasmid</keyword>
<dbReference type="PANTHER" id="PTHR43302">
    <property type="entry name" value="TRANSPORTER ARSB-RELATED"/>
    <property type="match status" value="1"/>
</dbReference>
<dbReference type="PANTHER" id="PTHR43302:SF5">
    <property type="entry name" value="TRANSPORTER ARSB-RELATED"/>
    <property type="match status" value="1"/>
</dbReference>
<feature type="domain" description="Citrate transporter-like" evidence="8">
    <location>
        <begin position="13"/>
        <end position="297"/>
    </location>
</feature>
<reference evidence="9" key="1">
    <citation type="submission" date="2020-09" db="EMBL/GenBank/DDBJ databases">
        <title>New species isolated from human feces.</title>
        <authorList>
            <person name="Kitahara M."/>
            <person name="Shigeno Y."/>
            <person name="Shime M."/>
            <person name="Matsumoto Y."/>
            <person name="Nakamura S."/>
            <person name="Motooka D."/>
            <person name="Fukuoka S."/>
            <person name="Nishikawa H."/>
            <person name="Benno Y."/>
        </authorList>
    </citation>
    <scope>NUCLEOTIDE SEQUENCE</scope>
    <source>
        <strain evidence="9">MM35</strain>
        <plasmid evidence="9">pMM35_01</plasmid>
    </source>
</reference>
<keyword evidence="2" id="KW-0813">Transport</keyword>
<evidence type="ECO:0000256" key="1">
    <source>
        <dbReference type="ARBA" id="ARBA00004651"/>
    </source>
</evidence>
<keyword evidence="4 7" id="KW-0812">Transmembrane</keyword>
<name>A0A810PYR5_9FIRM</name>
<proteinExistence type="predicted"/>
<evidence type="ECO:0000256" key="6">
    <source>
        <dbReference type="ARBA" id="ARBA00023136"/>
    </source>
</evidence>
<feature type="transmembrane region" description="Helical" evidence="7">
    <location>
        <begin position="243"/>
        <end position="262"/>
    </location>
</feature>
<evidence type="ECO:0000313" key="10">
    <source>
        <dbReference type="Proteomes" id="UP000681343"/>
    </source>
</evidence>
<dbReference type="Proteomes" id="UP000681343">
    <property type="component" value="Plasmid pMM35_01"/>
</dbReference>
<keyword evidence="3" id="KW-1003">Cell membrane</keyword>
<comment type="subcellular location">
    <subcellularLocation>
        <location evidence="1">Cell membrane</location>
        <topology evidence="1">Multi-pass membrane protein</topology>
    </subcellularLocation>
</comment>
<evidence type="ECO:0000256" key="5">
    <source>
        <dbReference type="ARBA" id="ARBA00022989"/>
    </source>
</evidence>
<feature type="transmembrane region" description="Helical" evidence="7">
    <location>
        <begin position="77"/>
        <end position="94"/>
    </location>
</feature>
<organism evidence="9 10">
    <name type="scientific">Vescimonas fastidiosa</name>
    <dbReference type="NCBI Taxonomy" id="2714353"/>
    <lineage>
        <taxon>Bacteria</taxon>
        <taxon>Bacillati</taxon>
        <taxon>Bacillota</taxon>
        <taxon>Clostridia</taxon>
        <taxon>Eubacteriales</taxon>
        <taxon>Oscillospiraceae</taxon>
        <taxon>Vescimonas</taxon>
    </lineage>
</organism>
<keyword evidence="5 7" id="KW-1133">Transmembrane helix</keyword>
<dbReference type="RefSeq" id="WP_228738119.1">
    <property type="nucleotide sequence ID" value="NZ_AP023416.1"/>
</dbReference>
<accession>A0A810PYR5</accession>
<dbReference type="GO" id="GO:0005886">
    <property type="term" value="C:plasma membrane"/>
    <property type="evidence" value="ECO:0007669"/>
    <property type="project" value="UniProtKB-SubCell"/>
</dbReference>
<evidence type="ECO:0000259" key="8">
    <source>
        <dbReference type="Pfam" id="PF03600"/>
    </source>
</evidence>
<evidence type="ECO:0000256" key="2">
    <source>
        <dbReference type="ARBA" id="ARBA00022448"/>
    </source>
</evidence>
<keyword evidence="10" id="KW-1185">Reference proteome</keyword>
<feature type="transmembrane region" description="Helical" evidence="7">
    <location>
        <begin position="41"/>
        <end position="65"/>
    </location>
</feature>
<dbReference type="AlphaFoldDB" id="A0A810PYR5"/>
<keyword evidence="6 7" id="KW-0472">Membrane</keyword>
<geneLocation type="plasmid" evidence="9 10">
    <name>pMM35_01</name>
</geneLocation>
<evidence type="ECO:0000256" key="3">
    <source>
        <dbReference type="ARBA" id="ARBA00022475"/>
    </source>
</evidence>
<dbReference type="EMBL" id="AP023416">
    <property type="protein sequence ID" value="BCK79267.1"/>
    <property type="molecule type" value="Genomic_DNA"/>
</dbReference>
<evidence type="ECO:0000256" key="4">
    <source>
        <dbReference type="ARBA" id="ARBA00022692"/>
    </source>
</evidence>
<gene>
    <name evidence="9" type="ORF">MM35RIKEN_14590</name>
</gene>
<evidence type="ECO:0000256" key="7">
    <source>
        <dbReference type="SAM" id="Phobius"/>
    </source>
</evidence>
<dbReference type="GO" id="GO:0055085">
    <property type="term" value="P:transmembrane transport"/>
    <property type="evidence" value="ECO:0007669"/>
    <property type="project" value="InterPro"/>
</dbReference>
<sequence>MKLLRWCKANAMPVIAVLAAAVTAVFVPPDAAYLGYYDVKTLSCLLCVLAVVGALRRVGLFPLLAQRLVQVFHTTRGAVTALVGITLVGSMLLTNDTALLTFLPLNWFVLERTGQTKWTALTFILQNCAANLGGMLTPFGNPQNLYLFNHYNIPNGEFLSIMLPPFLLSTALILLCCLFLPREGLTALRQETLPDKRRTAVYGVLFCVAVAMVLRGIPYWLGLLVIVMALLVLDRRALLGVDWGLLVTFAAFFTFSGNMARIEPVRELFRKLLTHGAMPVAALTSQVISNVPAAILLSRFTDDYRGLLVGVNIGGAGDAGGVTGQPDHFPGIHKARQGADGAVHGAVLRHQLRFSRRPVGSHDTLDAVK</sequence>
<evidence type="ECO:0000313" key="9">
    <source>
        <dbReference type="EMBL" id="BCK79267.1"/>
    </source>
</evidence>